<feature type="domain" description="NfeD-like C-terminal" evidence="2">
    <location>
        <begin position="21"/>
        <end position="74"/>
    </location>
</feature>
<accession>A0A1D9G697</accession>
<feature type="region of interest" description="Disordered" evidence="1">
    <location>
        <begin position="1"/>
        <end position="28"/>
    </location>
</feature>
<proteinExistence type="predicted"/>
<sequence>MESTKNPTMEEMNLFSEPGTGKVEKTITPHKPGRVKYKATYWPAEVCSDFQVTLEPEDPVTVVGRRGITLIVVPVGYIFPDDSQESSQGLARGIVSRLLTWTQRLA</sequence>
<evidence type="ECO:0000313" key="3">
    <source>
        <dbReference type="EMBL" id="AOY83113.1"/>
    </source>
</evidence>
<dbReference type="InterPro" id="IPR012340">
    <property type="entry name" value="NA-bd_OB-fold"/>
</dbReference>
<evidence type="ECO:0000256" key="1">
    <source>
        <dbReference type="SAM" id="MobiDB-lite"/>
    </source>
</evidence>
<dbReference type="Pfam" id="PF01957">
    <property type="entry name" value="NfeD"/>
    <property type="match status" value="1"/>
</dbReference>
<reference evidence="4" key="1">
    <citation type="submission" date="2016-10" db="EMBL/GenBank/DDBJ databases">
        <title>Comparative genomics uncovers the prolific and rare metabolic potential of the cyanobacterial genus Moorea.</title>
        <authorList>
            <person name="Leao T."/>
            <person name="Castelao G."/>
            <person name="Korobeynikov A."/>
            <person name="Monroe E.A."/>
            <person name="Podell S."/>
            <person name="Glukhov E."/>
            <person name="Allen E."/>
            <person name="Gerwick W.H."/>
            <person name="Gerwick L."/>
        </authorList>
    </citation>
    <scope>NUCLEOTIDE SEQUENCE [LARGE SCALE GENOMIC DNA]</scope>
    <source>
        <strain evidence="4">JHB</strain>
    </source>
</reference>
<dbReference type="Proteomes" id="UP000176944">
    <property type="component" value="Chromosome"/>
</dbReference>
<evidence type="ECO:0000313" key="4">
    <source>
        <dbReference type="Proteomes" id="UP000176944"/>
    </source>
</evidence>
<dbReference type="Gene3D" id="2.40.50.140">
    <property type="entry name" value="Nucleic acid-binding proteins"/>
    <property type="match status" value="1"/>
</dbReference>
<protein>
    <submittedName>
        <fullName evidence="3">NfeD family protein</fullName>
    </submittedName>
</protein>
<dbReference type="AlphaFoldDB" id="A0A1D9G697"/>
<dbReference type="InterPro" id="IPR002810">
    <property type="entry name" value="NfeD-like_C"/>
</dbReference>
<name>A0A1D9G697_MOOP1</name>
<dbReference type="EMBL" id="CP017708">
    <property type="protein sequence ID" value="AOY83113.1"/>
    <property type="molecule type" value="Genomic_DNA"/>
</dbReference>
<gene>
    <name evidence="3" type="ORF">BJP36_27520</name>
</gene>
<evidence type="ECO:0000259" key="2">
    <source>
        <dbReference type="Pfam" id="PF01957"/>
    </source>
</evidence>
<organism evidence="3 4">
    <name type="scientific">Moorena producens (strain JHB)</name>
    <dbReference type="NCBI Taxonomy" id="1454205"/>
    <lineage>
        <taxon>Bacteria</taxon>
        <taxon>Bacillati</taxon>
        <taxon>Cyanobacteriota</taxon>
        <taxon>Cyanophyceae</taxon>
        <taxon>Coleofasciculales</taxon>
        <taxon>Coleofasciculaceae</taxon>
        <taxon>Moorena</taxon>
    </lineage>
</organism>